<feature type="compositionally biased region" description="Acidic residues" evidence="1">
    <location>
        <begin position="213"/>
        <end position="224"/>
    </location>
</feature>
<dbReference type="PANTHER" id="PTHR33671">
    <property type="entry name" value="N-METHYLTRANSFERASE, PUTATIVE (DUF688)-RELATED"/>
    <property type="match status" value="1"/>
</dbReference>
<dbReference type="OrthoDB" id="677721at2759"/>
<feature type="compositionally biased region" description="Basic and acidic residues" evidence="1">
    <location>
        <begin position="665"/>
        <end position="680"/>
    </location>
</feature>
<name>A0A8J5LC64_ZINOF</name>
<feature type="region of interest" description="Disordered" evidence="1">
    <location>
        <begin position="584"/>
        <end position="706"/>
    </location>
</feature>
<feature type="compositionally biased region" description="Low complexity" evidence="1">
    <location>
        <begin position="504"/>
        <end position="515"/>
    </location>
</feature>
<dbReference type="Pfam" id="PF05097">
    <property type="entry name" value="DUF688"/>
    <property type="match status" value="1"/>
</dbReference>
<feature type="region of interest" description="Disordered" evidence="1">
    <location>
        <begin position="499"/>
        <end position="539"/>
    </location>
</feature>
<feature type="compositionally biased region" description="Polar residues" evidence="1">
    <location>
        <begin position="446"/>
        <end position="456"/>
    </location>
</feature>
<dbReference type="EMBL" id="JACMSC010000004">
    <property type="protein sequence ID" value="KAG6523093.1"/>
    <property type="molecule type" value="Genomic_DNA"/>
</dbReference>
<sequence length="706" mass="77218">MLKHSMEDKQIDLEAPLLSVRRFSAGPAASPTEEGEGRPPPPRRASLPFYKSDLKSGPVRVPGVVPFVWEQTPGLPKTAAGSDAIGDGKMMKAPKPPPGRIVHNGKCGNSSRADVALVLKVGSSVRTRKAVTFAPDAGTAKSYESLEVVPKIVAEEKVERTEKEEKAETANRIEMPRKAEITKKVENEEKIEKTDQKVEKKPEKLPVSVAETRDEDDDEEDDAFSDALDTLSRSESFFMNCSVSGISGNTNAAKLSDSFPKDPEARDFMIERFLPAAQAMATDSPHYTLKKAAVPPREGTKLLERAAVTDPARKPAPIPLQKSYTYLEQYAKELEEEDSYDEDDEDNYDDAGHFPSKGCGLLPKFCLLNPIPGVKVRGGRLSLSRGKTASPQNKNAYPLSLARVEELSWEAVYRKKLGQEYSPLTEAISKSRSESDSLTADCSSAFANSATGGTTPDKNDGHPLGVHERQDSVGILSRESNCSKIDSFEAGEQSINSCRKINHSSGMGSESMSPSLDKTLCVDPEHRPGSSESKASSFNTVNDTRSMMSSCEISIDRWSRESIFAGANEKKVLQPEVSKVSEPISPFSSEKLNNGNMNVDSNKNCGNDSEPLHLKSNTNPLLSLLPPPLPKSPSESWLSRTLPSVSSKNSSPQSLLGIRLQNRRQAVEKSSNDMEQEIKTKPSKPRRRQIQFAEVLAKPESQISEI</sequence>
<feature type="region of interest" description="Disordered" evidence="1">
    <location>
        <begin position="178"/>
        <end position="228"/>
    </location>
</feature>
<evidence type="ECO:0000256" key="1">
    <source>
        <dbReference type="SAM" id="MobiDB-lite"/>
    </source>
</evidence>
<evidence type="ECO:0000313" key="2">
    <source>
        <dbReference type="EMBL" id="KAG6523093.1"/>
    </source>
</evidence>
<evidence type="ECO:0000313" key="3">
    <source>
        <dbReference type="Proteomes" id="UP000734854"/>
    </source>
</evidence>
<dbReference type="PANTHER" id="PTHR33671:SF2">
    <property type="entry name" value="N-METHYLTRANSFERASE, PUTATIVE (DUF688)-RELATED"/>
    <property type="match status" value="1"/>
</dbReference>
<keyword evidence="3" id="KW-1185">Reference proteome</keyword>
<feature type="compositionally biased region" description="Basic and acidic residues" evidence="1">
    <location>
        <begin position="1"/>
        <end position="12"/>
    </location>
</feature>
<feature type="compositionally biased region" description="Low complexity" evidence="1">
    <location>
        <begin position="632"/>
        <end position="654"/>
    </location>
</feature>
<feature type="region of interest" description="Disordered" evidence="1">
    <location>
        <begin position="1"/>
        <end position="48"/>
    </location>
</feature>
<feature type="compositionally biased region" description="Basic and acidic residues" evidence="1">
    <location>
        <begin position="457"/>
        <end position="467"/>
    </location>
</feature>
<feature type="region of interest" description="Disordered" evidence="1">
    <location>
        <begin position="446"/>
        <end position="467"/>
    </location>
</feature>
<protein>
    <submittedName>
        <fullName evidence="2">Uncharacterized protein</fullName>
    </submittedName>
</protein>
<reference evidence="2 3" key="1">
    <citation type="submission" date="2020-08" db="EMBL/GenBank/DDBJ databases">
        <title>Plant Genome Project.</title>
        <authorList>
            <person name="Zhang R.-G."/>
        </authorList>
    </citation>
    <scope>NUCLEOTIDE SEQUENCE [LARGE SCALE GENOMIC DNA]</scope>
    <source>
        <tissue evidence="2">Rhizome</tissue>
    </source>
</reference>
<feature type="compositionally biased region" description="Polar residues" evidence="1">
    <location>
        <begin position="586"/>
        <end position="607"/>
    </location>
</feature>
<feature type="compositionally biased region" description="Polar residues" evidence="1">
    <location>
        <begin position="530"/>
        <end position="539"/>
    </location>
</feature>
<accession>A0A8J5LC64</accession>
<comment type="caution">
    <text evidence="2">The sequence shown here is derived from an EMBL/GenBank/DDBJ whole genome shotgun (WGS) entry which is preliminary data.</text>
</comment>
<feature type="compositionally biased region" description="Basic and acidic residues" evidence="1">
    <location>
        <begin position="178"/>
        <end position="204"/>
    </location>
</feature>
<dbReference type="InterPro" id="IPR007789">
    <property type="entry name" value="DUF688"/>
</dbReference>
<gene>
    <name evidence="2" type="ORF">ZIOFF_012946</name>
</gene>
<dbReference type="Proteomes" id="UP000734854">
    <property type="component" value="Unassembled WGS sequence"/>
</dbReference>
<feature type="region of interest" description="Disordered" evidence="1">
    <location>
        <begin position="73"/>
        <end position="108"/>
    </location>
</feature>
<dbReference type="AlphaFoldDB" id="A0A8J5LC64"/>
<proteinExistence type="predicted"/>
<organism evidence="2 3">
    <name type="scientific">Zingiber officinale</name>
    <name type="common">Ginger</name>
    <name type="synonym">Amomum zingiber</name>
    <dbReference type="NCBI Taxonomy" id="94328"/>
    <lineage>
        <taxon>Eukaryota</taxon>
        <taxon>Viridiplantae</taxon>
        <taxon>Streptophyta</taxon>
        <taxon>Embryophyta</taxon>
        <taxon>Tracheophyta</taxon>
        <taxon>Spermatophyta</taxon>
        <taxon>Magnoliopsida</taxon>
        <taxon>Liliopsida</taxon>
        <taxon>Zingiberales</taxon>
        <taxon>Zingiberaceae</taxon>
        <taxon>Zingiber</taxon>
    </lineage>
</organism>